<evidence type="ECO:0000256" key="5">
    <source>
        <dbReference type="ARBA" id="ARBA00093456"/>
    </source>
</evidence>
<dbReference type="PANTHER" id="PTHR32086">
    <property type="entry name" value="FANCONI ANEMIA GROUP D2 PROTEIN"/>
    <property type="match status" value="1"/>
</dbReference>
<dbReference type="GO" id="GO:0005634">
    <property type="term" value="C:nucleus"/>
    <property type="evidence" value="ECO:0007669"/>
    <property type="project" value="UniProtKB-SubCell"/>
</dbReference>
<accession>A0AAN8X3P3</accession>
<dbReference type="EMBL" id="JAXCGZ010014405">
    <property type="protein sequence ID" value="KAK7071509.1"/>
    <property type="molecule type" value="Genomic_DNA"/>
</dbReference>
<sequence length="207" mass="23240">MSVLACGSLSSEGQRSCELLLDLYDYKPELTAAILDTLGDLTLQPESLEDVRHSLLKTLQACRPEQLPIVVKFLLYSTPQSIAYQVVSDIREKINLPGDYIGTQSTPKGKKASVCKESDAAAYEVLLFDKIKMVTLVNTFLANSWLKAIQDVVDVTSLRPFDFIVLVVLYDVLPYRRRPIESIIRNKIRMGLFSDAVVEKIFANHQT</sequence>
<keyword evidence="7" id="KW-1185">Reference proteome</keyword>
<feature type="non-terminal residue" evidence="6">
    <location>
        <position position="207"/>
    </location>
</feature>
<evidence type="ECO:0000256" key="3">
    <source>
        <dbReference type="ARBA" id="ARBA00022843"/>
    </source>
</evidence>
<dbReference type="GO" id="GO:0036297">
    <property type="term" value="P:interstrand cross-link repair"/>
    <property type="evidence" value="ECO:0007669"/>
    <property type="project" value="TreeGrafter"/>
</dbReference>
<gene>
    <name evidence="6" type="ORF">SK128_027158</name>
</gene>
<dbReference type="Pfam" id="PF14631">
    <property type="entry name" value="FancD2"/>
    <property type="match status" value="1"/>
</dbReference>
<dbReference type="GO" id="GO:0070182">
    <property type="term" value="F:DNA polymerase binding"/>
    <property type="evidence" value="ECO:0007669"/>
    <property type="project" value="TreeGrafter"/>
</dbReference>
<dbReference type="GO" id="GO:0031573">
    <property type="term" value="P:mitotic intra-S DNA damage checkpoint signaling"/>
    <property type="evidence" value="ECO:0007669"/>
    <property type="project" value="TreeGrafter"/>
</dbReference>
<dbReference type="PANTHER" id="PTHR32086:SF0">
    <property type="entry name" value="FANCONI ANEMIA GROUP D2 PROTEIN"/>
    <property type="match status" value="1"/>
</dbReference>
<evidence type="ECO:0000256" key="1">
    <source>
        <dbReference type="ARBA" id="ARBA00004123"/>
    </source>
</evidence>
<dbReference type="Proteomes" id="UP001381693">
    <property type="component" value="Unassembled WGS sequence"/>
</dbReference>
<evidence type="ECO:0000256" key="4">
    <source>
        <dbReference type="ARBA" id="ARBA00023242"/>
    </source>
</evidence>
<dbReference type="InterPro" id="IPR029448">
    <property type="entry name" value="FANCD2"/>
</dbReference>
<evidence type="ECO:0000313" key="7">
    <source>
        <dbReference type="Proteomes" id="UP001381693"/>
    </source>
</evidence>
<dbReference type="GO" id="GO:1990918">
    <property type="term" value="P:double-strand break repair involved in meiotic recombination"/>
    <property type="evidence" value="ECO:0007669"/>
    <property type="project" value="TreeGrafter"/>
</dbReference>
<keyword evidence="2" id="KW-1017">Isopeptide bond</keyword>
<organism evidence="6 7">
    <name type="scientific">Halocaridina rubra</name>
    <name type="common">Hawaiian red shrimp</name>
    <dbReference type="NCBI Taxonomy" id="373956"/>
    <lineage>
        <taxon>Eukaryota</taxon>
        <taxon>Metazoa</taxon>
        <taxon>Ecdysozoa</taxon>
        <taxon>Arthropoda</taxon>
        <taxon>Crustacea</taxon>
        <taxon>Multicrustacea</taxon>
        <taxon>Malacostraca</taxon>
        <taxon>Eumalacostraca</taxon>
        <taxon>Eucarida</taxon>
        <taxon>Decapoda</taxon>
        <taxon>Pleocyemata</taxon>
        <taxon>Caridea</taxon>
        <taxon>Atyoidea</taxon>
        <taxon>Atyidae</taxon>
        <taxon>Halocaridina</taxon>
    </lineage>
</organism>
<evidence type="ECO:0000313" key="6">
    <source>
        <dbReference type="EMBL" id="KAK7071509.1"/>
    </source>
</evidence>
<comment type="caution">
    <text evidence="6">The sequence shown here is derived from an EMBL/GenBank/DDBJ whole genome shotgun (WGS) entry which is preliminary data.</text>
</comment>
<comment type="subcellular location">
    <subcellularLocation>
        <location evidence="1">Nucleus</location>
    </subcellularLocation>
</comment>
<proteinExistence type="inferred from homology"/>
<keyword evidence="3" id="KW-0832">Ubl conjugation</keyword>
<name>A0AAN8X3P3_HALRR</name>
<evidence type="ECO:0000256" key="2">
    <source>
        <dbReference type="ARBA" id="ARBA00022499"/>
    </source>
</evidence>
<reference evidence="6 7" key="1">
    <citation type="submission" date="2023-11" db="EMBL/GenBank/DDBJ databases">
        <title>Halocaridina rubra genome assembly.</title>
        <authorList>
            <person name="Smith C."/>
        </authorList>
    </citation>
    <scope>NUCLEOTIDE SEQUENCE [LARGE SCALE GENOMIC DNA]</scope>
    <source>
        <strain evidence="6">EP-1</strain>
        <tissue evidence="6">Whole</tissue>
    </source>
</reference>
<dbReference type="AlphaFoldDB" id="A0AAN8X3P3"/>
<protein>
    <submittedName>
        <fullName evidence="6">Uncharacterized protein</fullName>
    </submittedName>
</protein>
<dbReference type="GO" id="GO:0007129">
    <property type="term" value="P:homologous chromosome pairing at meiosis"/>
    <property type="evidence" value="ECO:0007669"/>
    <property type="project" value="TreeGrafter"/>
</dbReference>
<comment type="similarity">
    <text evidence="5">Belongs to the Fanconi anemia protein FANCD2 family.</text>
</comment>
<dbReference type="GO" id="GO:0000793">
    <property type="term" value="C:condensed chromosome"/>
    <property type="evidence" value="ECO:0007669"/>
    <property type="project" value="TreeGrafter"/>
</dbReference>
<keyword evidence="4" id="KW-0539">Nucleus</keyword>